<evidence type="ECO:0008006" key="4">
    <source>
        <dbReference type="Google" id="ProtNLM"/>
    </source>
</evidence>
<dbReference type="OrthoDB" id="5297034at2"/>
<keyword evidence="1" id="KW-1133">Transmembrane helix</keyword>
<organism evidence="2 3">
    <name type="scientific">Neorhizobium galegae bv. orientalis str. HAMBI 540</name>
    <dbReference type="NCBI Taxonomy" id="1028800"/>
    <lineage>
        <taxon>Bacteria</taxon>
        <taxon>Pseudomonadati</taxon>
        <taxon>Pseudomonadota</taxon>
        <taxon>Alphaproteobacteria</taxon>
        <taxon>Hyphomicrobiales</taxon>
        <taxon>Rhizobiaceae</taxon>
        <taxon>Rhizobium/Agrobacterium group</taxon>
        <taxon>Neorhizobium</taxon>
    </lineage>
</organism>
<accession>A0A068SSX0</accession>
<feature type="transmembrane region" description="Helical" evidence="1">
    <location>
        <begin position="28"/>
        <end position="49"/>
    </location>
</feature>
<dbReference type="InterPro" id="IPR007436">
    <property type="entry name" value="DUF485"/>
</dbReference>
<dbReference type="PANTHER" id="PTHR38598:SF1">
    <property type="entry name" value="INNER MEMBRANE PROTEIN YJCH"/>
    <property type="match status" value="1"/>
</dbReference>
<dbReference type="Proteomes" id="UP000028181">
    <property type="component" value="Chromosome I"/>
</dbReference>
<gene>
    <name evidence="2" type="ORF">RG540_CH26900</name>
</gene>
<dbReference type="PATRIC" id="fig|1028800.3.peg.2717"/>
<dbReference type="PANTHER" id="PTHR38598">
    <property type="entry name" value="INNER MEMBRANE PROTEIN YJCH"/>
    <property type="match status" value="1"/>
</dbReference>
<dbReference type="HOGENOM" id="CLU_123372_2_1_5"/>
<dbReference type="GeneID" id="24256891"/>
<dbReference type="EMBL" id="HG938353">
    <property type="protein sequence ID" value="CDN48856.1"/>
    <property type="molecule type" value="Genomic_DNA"/>
</dbReference>
<evidence type="ECO:0000313" key="2">
    <source>
        <dbReference type="EMBL" id="CDN48856.1"/>
    </source>
</evidence>
<keyword evidence="3" id="KW-1185">Reference proteome</keyword>
<dbReference type="AlphaFoldDB" id="A0A068SSX0"/>
<dbReference type="eggNOG" id="COG3162">
    <property type="taxonomic scope" value="Bacteria"/>
</dbReference>
<reference evidence="3" key="1">
    <citation type="journal article" date="2014" name="BMC Genomics">
        <title>Genome sequencing of two Neorhizobium galegae strains reveals a noeT gene responsible for the unusual acetylation of the nodulation factors.</title>
        <authorList>
            <person name="Osterman J."/>
            <person name="Marsh J."/>
            <person name="Laine P.K."/>
            <person name="Zeng Z."/>
            <person name="Alatalo E."/>
            <person name="Sullivan J.T."/>
            <person name="Young J.P."/>
            <person name="Thomas-Oates J."/>
            <person name="Paulin L."/>
            <person name="Lindstrom K."/>
        </authorList>
    </citation>
    <scope>NUCLEOTIDE SEQUENCE [LARGE SCALE GENOMIC DNA]</scope>
    <source>
        <strain evidence="3">HAMBI 540</strain>
    </source>
</reference>
<keyword evidence="1" id="KW-0812">Transmembrane</keyword>
<evidence type="ECO:0000256" key="1">
    <source>
        <dbReference type="SAM" id="Phobius"/>
    </source>
</evidence>
<dbReference type="InterPro" id="IPR052959">
    <property type="entry name" value="Inner_membrane_assoc"/>
</dbReference>
<dbReference type="GO" id="GO:0005886">
    <property type="term" value="C:plasma membrane"/>
    <property type="evidence" value="ECO:0007669"/>
    <property type="project" value="TreeGrafter"/>
</dbReference>
<feature type="transmembrane region" description="Helical" evidence="1">
    <location>
        <begin position="69"/>
        <end position="89"/>
    </location>
</feature>
<dbReference type="Pfam" id="PF04341">
    <property type="entry name" value="DUF485"/>
    <property type="match status" value="1"/>
</dbReference>
<sequence>MDAQVKPVNLEQIRKRPLFSRISLERNCLGAVLAIVMAALYFTFISVVAFSPGILAAPISPGSSISTGVVAGVSLMVFGLVLTAIYALYASMRLDKLASALRKEIP</sequence>
<dbReference type="KEGG" id="ngg:RG540_CH26900"/>
<protein>
    <recommendedName>
        <fullName evidence="4">DUF485 domain-containing protein</fullName>
    </recommendedName>
</protein>
<keyword evidence="1" id="KW-0472">Membrane</keyword>
<evidence type="ECO:0000313" key="3">
    <source>
        <dbReference type="Proteomes" id="UP000028181"/>
    </source>
</evidence>
<dbReference type="RefSeq" id="WP_038593743.1">
    <property type="nucleotide sequence ID" value="NZ_HG938353.1"/>
</dbReference>
<proteinExistence type="predicted"/>
<name>A0A068SSX0_NEOGA</name>